<evidence type="ECO:0000259" key="12">
    <source>
        <dbReference type="Pfam" id="PF00912"/>
    </source>
</evidence>
<keyword evidence="2 11" id="KW-0997">Cell inner membrane</keyword>
<evidence type="ECO:0000256" key="2">
    <source>
        <dbReference type="ARBA" id="ARBA00022519"/>
    </source>
</evidence>
<keyword evidence="8 11" id="KW-1133">Transmembrane helix</keyword>
<dbReference type="EMBL" id="JAPJDZ010000107">
    <property type="protein sequence ID" value="MDP5138179.1"/>
    <property type="molecule type" value="Genomic_DNA"/>
</dbReference>
<dbReference type="InterPro" id="IPR023346">
    <property type="entry name" value="Lysozyme-like_dom_sf"/>
</dbReference>
<comment type="function">
    <text evidence="11">Peptidoglycan polymerase that catalyzes glycan chain elongation from lipid-linked precursors.</text>
</comment>
<evidence type="ECO:0000256" key="5">
    <source>
        <dbReference type="ARBA" id="ARBA00022692"/>
    </source>
</evidence>
<gene>
    <name evidence="11 13" type="primary">mtgA</name>
    <name evidence="13" type="ORF">ORJ04_19715</name>
</gene>
<keyword evidence="3 11" id="KW-0328">Glycosyltransferase</keyword>
<dbReference type="GO" id="GO:0016757">
    <property type="term" value="F:glycosyltransferase activity"/>
    <property type="evidence" value="ECO:0007669"/>
    <property type="project" value="UniProtKB-KW"/>
</dbReference>
<evidence type="ECO:0000313" key="14">
    <source>
        <dbReference type="Proteomes" id="UP001231109"/>
    </source>
</evidence>
<dbReference type="PANTHER" id="PTHR30400">
    <property type="entry name" value="MONOFUNCTIONAL BIOSYNTHETIC PEPTIDOGLYCAN TRANSGLYCOSYLASE"/>
    <property type="match status" value="1"/>
</dbReference>
<feature type="domain" description="Glycosyl transferase family 51" evidence="12">
    <location>
        <begin position="51"/>
        <end position="216"/>
    </location>
</feature>
<organism evidence="13 14">
    <name type="scientific">Rheinheimera baltica</name>
    <dbReference type="NCBI Taxonomy" id="67576"/>
    <lineage>
        <taxon>Bacteria</taxon>
        <taxon>Pseudomonadati</taxon>
        <taxon>Pseudomonadota</taxon>
        <taxon>Gammaproteobacteria</taxon>
        <taxon>Chromatiales</taxon>
        <taxon>Chromatiaceae</taxon>
        <taxon>Rheinheimera</taxon>
    </lineage>
</organism>
<proteinExistence type="inferred from homology"/>
<evidence type="ECO:0000256" key="4">
    <source>
        <dbReference type="ARBA" id="ARBA00022679"/>
    </source>
</evidence>
<dbReference type="HAMAP" id="MF_00766">
    <property type="entry name" value="PGT_MtgA"/>
    <property type="match status" value="1"/>
</dbReference>
<dbReference type="InterPro" id="IPR036950">
    <property type="entry name" value="PBP_transglycosylase"/>
</dbReference>
<keyword evidence="5 11" id="KW-0812">Transmembrane</keyword>
<keyword evidence="10 11" id="KW-0961">Cell wall biogenesis/degradation</keyword>
<dbReference type="SUPFAM" id="SSF53955">
    <property type="entry name" value="Lysozyme-like"/>
    <property type="match status" value="1"/>
</dbReference>
<keyword evidence="6 11" id="KW-0133">Cell shape</keyword>
<dbReference type="NCBIfam" id="TIGR02070">
    <property type="entry name" value="mono_pep_trsgly"/>
    <property type="match status" value="1"/>
</dbReference>
<evidence type="ECO:0000256" key="10">
    <source>
        <dbReference type="ARBA" id="ARBA00023316"/>
    </source>
</evidence>
<evidence type="ECO:0000256" key="7">
    <source>
        <dbReference type="ARBA" id="ARBA00022984"/>
    </source>
</evidence>
<evidence type="ECO:0000256" key="8">
    <source>
        <dbReference type="ARBA" id="ARBA00022989"/>
    </source>
</evidence>
<name>A0ABT9I471_9GAMM</name>
<protein>
    <recommendedName>
        <fullName evidence="11">Biosynthetic peptidoglycan transglycosylase</fullName>
        <ecNumber evidence="11">2.4.99.28</ecNumber>
    </recommendedName>
    <alternativeName>
        <fullName evidence="11">Glycan polymerase</fullName>
    </alternativeName>
    <alternativeName>
        <fullName evidence="11">Peptidoglycan glycosyltransferase MtgA</fullName>
        <shortName evidence="11">PGT</shortName>
    </alternativeName>
</protein>
<keyword evidence="7 11" id="KW-0573">Peptidoglycan synthesis</keyword>
<evidence type="ECO:0000256" key="1">
    <source>
        <dbReference type="ARBA" id="ARBA00022475"/>
    </source>
</evidence>
<evidence type="ECO:0000256" key="11">
    <source>
        <dbReference type="HAMAP-Rule" id="MF_00766"/>
    </source>
</evidence>
<comment type="caution">
    <text evidence="13">The sequence shown here is derived from an EMBL/GenBank/DDBJ whole genome shotgun (WGS) entry which is preliminary data.</text>
</comment>
<dbReference type="Pfam" id="PF00912">
    <property type="entry name" value="Transgly"/>
    <property type="match status" value="1"/>
</dbReference>
<dbReference type="RefSeq" id="WP_305977341.1">
    <property type="nucleotide sequence ID" value="NZ_JAPJDZ010000107.1"/>
</dbReference>
<comment type="pathway">
    <text evidence="11">Cell wall biogenesis; peptidoglycan biosynthesis.</text>
</comment>
<keyword evidence="9 11" id="KW-0472">Membrane</keyword>
<comment type="subcellular location">
    <subcellularLocation>
        <location evidence="11">Cell inner membrane</location>
        <topology evidence="11">Single-pass membrane protein</topology>
    </subcellularLocation>
</comment>
<comment type="similarity">
    <text evidence="11">Belongs to the glycosyltransferase 51 family.</text>
</comment>
<dbReference type="PANTHER" id="PTHR30400:SF0">
    <property type="entry name" value="BIOSYNTHETIC PEPTIDOGLYCAN TRANSGLYCOSYLASE"/>
    <property type="match status" value="1"/>
</dbReference>
<evidence type="ECO:0000256" key="3">
    <source>
        <dbReference type="ARBA" id="ARBA00022676"/>
    </source>
</evidence>
<dbReference type="InterPro" id="IPR011812">
    <property type="entry name" value="Pep_trsgly"/>
</dbReference>
<dbReference type="Proteomes" id="UP001231109">
    <property type="component" value="Unassembled WGS sequence"/>
</dbReference>
<keyword evidence="14" id="KW-1185">Reference proteome</keyword>
<dbReference type="EC" id="2.4.99.28" evidence="11"/>
<evidence type="ECO:0000313" key="13">
    <source>
        <dbReference type="EMBL" id="MDP5138179.1"/>
    </source>
</evidence>
<accession>A0ABT9I471</accession>
<comment type="catalytic activity">
    <reaction evidence="11">
        <text>[GlcNAc-(1-&gt;4)-Mur2Ac(oyl-L-Ala-gamma-D-Glu-L-Lys-D-Ala-D-Ala)](n)-di-trans,octa-cis-undecaprenyl diphosphate + beta-D-GlcNAc-(1-&gt;4)-Mur2Ac(oyl-L-Ala-gamma-D-Glu-L-Lys-D-Ala-D-Ala)-di-trans,octa-cis-undecaprenyl diphosphate = [GlcNAc-(1-&gt;4)-Mur2Ac(oyl-L-Ala-gamma-D-Glu-L-Lys-D-Ala-D-Ala)](n+1)-di-trans,octa-cis-undecaprenyl diphosphate + di-trans,octa-cis-undecaprenyl diphosphate + H(+)</text>
        <dbReference type="Rhea" id="RHEA:23708"/>
        <dbReference type="Rhea" id="RHEA-COMP:9602"/>
        <dbReference type="Rhea" id="RHEA-COMP:9603"/>
        <dbReference type="ChEBI" id="CHEBI:15378"/>
        <dbReference type="ChEBI" id="CHEBI:58405"/>
        <dbReference type="ChEBI" id="CHEBI:60033"/>
        <dbReference type="ChEBI" id="CHEBI:78435"/>
        <dbReference type="EC" id="2.4.99.28"/>
    </reaction>
</comment>
<sequence>MTQGERGFFGWAWFVAWRLLLALVLLLLISLLVLRFVPPPTSAFMLQSPYPVSQHWISIDKLPAHVPLAMVASEDQGFPQHFGVDFSAISKALDQYDDGNGLRGASTISQHTAKNLLLWPGRSLVRKGLEAMFAVSLEVIWGKKRILEVYLNIAEFGKGIYGVEAASLHYYGKSASKLTINEAARLAVVLPSPRKREPRQLTPYLLQRVNWVERQMRQLGNDYLKPIIN</sequence>
<dbReference type="Gene3D" id="1.10.3810.10">
    <property type="entry name" value="Biosynthetic peptidoglycan transglycosylase-like"/>
    <property type="match status" value="1"/>
</dbReference>
<reference evidence="13 14" key="1">
    <citation type="submission" date="2022-11" db="EMBL/GenBank/DDBJ databases">
        <title>Viruses from the air-sea interface of a natural surface slick.</title>
        <authorList>
            <person name="Rahlff J."/>
            <person name="Holmfeldt K."/>
        </authorList>
    </citation>
    <scope>NUCLEOTIDE SEQUENCE [LARGE SCALE GENOMIC DNA]</scope>
    <source>
        <strain evidence="13 14">SMS4</strain>
    </source>
</reference>
<evidence type="ECO:0000256" key="9">
    <source>
        <dbReference type="ARBA" id="ARBA00023136"/>
    </source>
</evidence>
<keyword evidence="4 11" id="KW-0808">Transferase</keyword>
<keyword evidence="1 11" id="KW-1003">Cell membrane</keyword>
<evidence type="ECO:0000256" key="6">
    <source>
        <dbReference type="ARBA" id="ARBA00022960"/>
    </source>
</evidence>
<dbReference type="InterPro" id="IPR001264">
    <property type="entry name" value="Glyco_trans_51"/>
</dbReference>